<dbReference type="SUPFAM" id="SSF52151">
    <property type="entry name" value="FabD/lysophospholipase-like"/>
    <property type="match status" value="1"/>
</dbReference>
<proteinExistence type="predicted"/>
<feature type="transmembrane region" description="Helical" evidence="1">
    <location>
        <begin position="268"/>
        <end position="285"/>
    </location>
</feature>
<evidence type="ECO:0000313" key="2">
    <source>
        <dbReference type="EMBL" id="RDD80930.1"/>
    </source>
</evidence>
<dbReference type="Proteomes" id="UP000253782">
    <property type="component" value="Unassembled WGS sequence"/>
</dbReference>
<accession>A0A369UMV3</accession>
<dbReference type="AlphaFoldDB" id="A0A369UMV3"/>
<dbReference type="RefSeq" id="WP_114846234.1">
    <property type="nucleotide sequence ID" value="NZ_JBHSPE010000008.1"/>
</dbReference>
<feature type="transmembrane region" description="Helical" evidence="1">
    <location>
        <begin position="74"/>
        <end position="96"/>
    </location>
</feature>
<keyword evidence="1" id="KW-0812">Transmembrane</keyword>
<keyword evidence="3" id="KW-1185">Reference proteome</keyword>
<sequence length="737" mass="80977">MRTHHRVAETTELGRLSRAGSWLEQAISSLIDHAKPVRVTLLILAIAVFAAVGADQVSELFLFTVWSDPDADRYLGLLASSALAGLSIWYAARNAYRLSYPRWPALQDPQNAGLRNWLPRLLGAAVPLLVLLGYLMALHGVEHGPCEITVDCRQRSWRAMGLLLESVLLVAFCFLRRRVLNAMFRRAKAAPMCVQPSEELRVASVLDLGRFPLRLYASTIVLNIAATVLIVWWPELLDGIGPLAILLIAASFLCLSGGFVCMLADRRGLPVLSSLLLLSLLLHTLRLNDNHRVRQYPEMSTHQLPATVGAETRPSFDDYAKAWLDDRCAGRATCPVVLVSSEGGGIRGAAWTAMVLGRLTDAISERQPNKADEPLLGRYMFAGSGVSGGSLGLASYVALLHQSNPPGNAPLEARAQSLLKHDFLAPTLANMFFVDFTQRWLPGAWFDDRSRALTRAWEKAAEKHGVDAFAQPFAALYRGSDGQLDTRMPALFLNSTTVAEGRRFIQHPFRPIAMSITPAPTQPIWTAAFDGSAWLDPRVPLSEVVLNSARFTYLSPAGTLNTAATPSPSPSHLQLVDGGYFENSGTTTLLEVMQQLRAIAMQRGQTLRFIVLHISNDPDIADFVTQHDPAQVVPLYSTACPAVLNGTQRASSGELTAPLKALLDTRSARGEYARVQLLQALQPDDMLWHFRLCHGDYPVPLGWTISTPVFTELQRQLQQHYPVAAMAQTLEEQLAPR</sequence>
<comment type="caution">
    <text evidence="2">The sequence shown here is derived from an EMBL/GenBank/DDBJ whole genome shotgun (WGS) entry which is preliminary data.</text>
</comment>
<dbReference type="EMBL" id="QQAH01000013">
    <property type="protein sequence ID" value="RDD80930.1"/>
    <property type="molecule type" value="Genomic_DNA"/>
</dbReference>
<feature type="transmembrane region" description="Helical" evidence="1">
    <location>
        <begin position="117"/>
        <end position="137"/>
    </location>
</feature>
<evidence type="ECO:0008006" key="4">
    <source>
        <dbReference type="Google" id="ProtNLM"/>
    </source>
</evidence>
<organism evidence="2 3">
    <name type="scientific">Dyella tabacisoli</name>
    <dbReference type="NCBI Taxonomy" id="2282381"/>
    <lineage>
        <taxon>Bacteria</taxon>
        <taxon>Pseudomonadati</taxon>
        <taxon>Pseudomonadota</taxon>
        <taxon>Gammaproteobacteria</taxon>
        <taxon>Lysobacterales</taxon>
        <taxon>Rhodanobacteraceae</taxon>
        <taxon>Dyella</taxon>
    </lineage>
</organism>
<reference evidence="2 3" key="1">
    <citation type="submission" date="2018-07" db="EMBL/GenBank/DDBJ databases">
        <title>Dyella tabacisoli L4-6T, whole genome shotgun sequence.</title>
        <authorList>
            <person name="Zhou X.-K."/>
            <person name="Li W.-J."/>
            <person name="Duan Y.-Q."/>
        </authorList>
    </citation>
    <scope>NUCLEOTIDE SEQUENCE [LARGE SCALE GENOMIC DNA]</scope>
    <source>
        <strain evidence="2 3">L4-6</strain>
    </source>
</reference>
<evidence type="ECO:0000313" key="3">
    <source>
        <dbReference type="Proteomes" id="UP000253782"/>
    </source>
</evidence>
<feature type="transmembrane region" description="Helical" evidence="1">
    <location>
        <begin position="37"/>
        <end position="54"/>
    </location>
</feature>
<feature type="transmembrane region" description="Helical" evidence="1">
    <location>
        <begin position="157"/>
        <end position="175"/>
    </location>
</feature>
<dbReference type="OrthoDB" id="581211at2"/>
<keyword evidence="1" id="KW-0472">Membrane</keyword>
<keyword evidence="1" id="KW-1133">Transmembrane helix</keyword>
<feature type="transmembrane region" description="Helical" evidence="1">
    <location>
        <begin position="239"/>
        <end position="261"/>
    </location>
</feature>
<feature type="transmembrane region" description="Helical" evidence="1">
    <location>
        <begin position="215"/>
        <end position="233"/>
    </location>
</feature>
<protein>
    <recommendedName>
        <fullName evidence="4">PNPLA domain-containing protein</fullName>
    </recommendedName>
</protein>
<evidence type="ECO:0000256" key="1">
    <source>
        <dbReference type="SAM" id="Phobius"/>
    </source>
</evidence>
<name>A0A369UMV3_9GAMM</name>
<gene>
    <name evidence="2" type="ORF">DVJ77_14580</name>
</gene>
<dbReference type="InterPro" id="IPR016035">
    <property type="entry name" value="Acyl_Trfase/lysoPLipase"/>
</dbReference>